<sequence length="527" mass="58955">MLTATRNERIDNYSPTDNPQLPGKIPADCHNVGPVDQRILRRDRVKPVYIFLLFWFQLFNGFSGSNAIDQLSQILFSITFTGLPSLLMGIWDNPIDADTLLANPVLYRAGIQGRIVFHLVGLIASYLVLWVFFTMIYHSVAVVGISPESPYRVIFMAMNDGPFWLLTLVTTVTALLLLITLKNTFHPSWDTIAGLLAKRYGYGKRLPLEPYIFGTFAQIPVSPKLTPTHELSRTESVRTTPSRITPRDSVDAADRAAYGSHISISSVIEGTEPTEQTAQFMSRMGQLFTVSGRLLRGVPPSPTLQGPEDSTLNTIRLNPSRDSPLSMVNLRTGPSHVAIDLRRRRRHTQTIHHTHTPRHLRHLGLGSSNNFDDDAGRPVNPVIWPAVNPNVRVHSFSSRHYSTSRSRPDMMEIIHHNQASSLPLNTTNVEHAFRPNPYPSSDAYTPPSGWAEQSYRAQWFYTPEHPVLDRGLFDPPPPYSLDDLPDPQERSRPSDTSYRAQQSRVVDARGHSSTSPSPSSSSDTGAR</sequence>
<evidence type="ECO:0000256" key="1">
    <source>
        <dbReference type="ARBA" id="ARBA00004141"/>
    </source>
</evidence>
<dbReference type="AlphaFoldDB" id="A0A183AGT4"/>
<keyword evidence="5" id="KW-0812">Transmembrane</keyword>
<reference evidence="9" key="1">
    <citation type="submission" date="2016-06" db="UniProtKB">
        <authorList>
            <consortium name="WormBaseParasite"/>
        </authorList>
    </citation>
    <scope>IDENTIFICATION</scope>
</reference>
<keyword evidence="3" id="KW-0460">Magnesium</keyword>
<evidence type="ECO:0000313" key="7">
    <source>
        <dbReference type="EMBL" id="VDP77590.1"/>
    </source>
</evidence>
<name>A0A183AGT4_9TREM</name>
<dbReference type="InterPro" id="IPR032630">
    <property type="entry name" value="P_typ_ATPase_c"/>
</dbReference>
<dbReference type="EMBL" id="UZAN01043119">
    <property type="protein sequence ID" value="VDP77590.1"/>
    <property type="molecule type" value="Genomic_DNA"/>
</dbReference>
<evidence type="ECO:0000313" key="8">
    <source>
        <dbReference type="Proteomes" id="UP000272942"/>
    </source>
</evidence>
<dbReference type="OrthoDB" id="377733at2759"/>
<accession>A0A183AGT4</accession>
<comment type="subcellular location">
    <subcellularLocation>
        <location evidence="1">Membrane</location>
        <topology evidence="1">Multi-pass membrane protein</topology>
    </subcellularLocation>
</comment>
<feature type="transmembrane region" description="Helical" evidence="5">
    <location>
        <begin position="74"/>
        <end position="94"/>
    </location>
</feature>
<dbReference type="PANTHER" id="PTHR24092">
    <property type="entry name" value="PROBABLE PHOSPHOLIPID-TRANSPORTING ATPASE"/>
    <property type="match status" value="1"/>
</dbReference>
<dbReference type="InterPro" id="IPR025660">
    <property type="entry name" value="Pept_his_AS"/>
</dbReference>
<reference evidence="7 8" key="2">
    <citation type="submission" date="2018-11" db="EMBL/GenBank/DDBJ databases">
        <authorList>
            <consortium name="Pathogen Informatics"/>
        </authorList>
    </citation>
    <scope>NUCLEOTIDE SEQUENCE [LARGE SCALE GENOMIC DNA]</scope>
    <source>
        <strain evidence="7 8">Egypt</strain>
    </source>
</reference>
<keyword evidence="8" id="KW-1185">Reference proteome</keyword>
<keyword evidence="2" id="KW-0479">Metal-binding</keyword>
<evidence type="ECO:0000259" key="6">
    <source>
        <dbReference type="Pfam" id="PF16212"/>
    </source>
</evidence>
<evidence type="ECO:0000256" key="3">
    <source>
        <dbReference type="ARBA" id="ARBA00022842"/>
    </source>
</evidence>
<organism evidence="9">
    <name type="scientific">Echinostoma caproni</name>
    <dbReference type="NCBI Taxonomy" id="27848"/>
    <lineage>
        <taxon>Eukaryota</taxon>
        <taxon>Metazoa</taxon>
        <taxon>Spiralia</taxon>
        <taxon>Lophotrochozoa</taxon>
        <taxon>Platyhelminthes</taxon>
        <taxon>Trematoda</taxon>
        <taxon>Digenea</taxon>
        <taxon>Plagiorchiida</taxon>
        <taxon>Echinostomata</taxon>
        <taxon>Echinostomatoidea</taxon>
        <taxon>Echinostomatidae</taxon>
        <taxon>Echinostoma</taxon>
    </lineage>
</organism>
<keyword evidence="5" id="KW-1133">Transmembrane helix</keyword>
<feature type="compositionally biased region" description="Basic and acidic residues" evidence="4">
    <location>
        <begin position="1"/>
        <end position="11"/>
    </location>
</feature>
<feature type="transmembrane region" description="Helical" evidence="5">
    <location>
        <begin position="115"/>
        <end position="143"/>
    </location>
</feature>
<dbReference type="PROSITE" id="PS00639">
    <property type="entry name" value="THIOL_PROTEASE_HIS"/>
    <property type="match status" value="1"/>
</dbReference>
<dbReference type="GO" id="GO:0005886">
    <property type="term" value="C:plasma membrane"/>
    <property type="evidence" value="ECO:0007669"/>
    <property type="project" value="TreeGrafter"/>
</dbReference>
<feature type="compositionally biased region" description="Polar residues" evidence="4">
    <location>
        <begin position="308"/>
        <end position="323"/>
    </location>
</feature>
<evidence type="ECO:0000313" key="9">
    <source>
        <dbReference type="WBParaSite" id="ECPE_0000618201-mRNA-1"/>
    </source>
</evidence>
<dbReference type="Pfam" id="PF16212">
    <property type="entry name" value="PhoLip_ATPase_C"/>
    <property type="match status" value="1"/>
</dbReference>
<feature type="region of interest" description="Disordered" evidence="4">
    <location>
        <begin position="470"/>
        <end position="527"/>
    </location>
</feature>
<dbReference type="GO" id="GO:0140326">
    <property type="term" value="F:ATPase-coupled intramembrane lipid transporter activity"/>
    <property type="evidence" value="ECO:0007669"/>
    <property type="project" value="TreeGrafter"/>
</dbReference>
<feature type="compositionally biased region" description="Polar residues" evidence="4">
    <location>
        <begin position="494"/>
        <end position="504"/>
    </location>
</feature>
<proteinExistence type="predicted"/>
<dbReference type="GO" id="GO:0046872">
    <property type="term" value="F:metal ion binding"/>
    <property type="evidence" value="ECO:0007669"/>
    <property type="project" value="UniProtKB-KW"/>
</dbReference>
<dbReference type="WBParaSite" id="ECPE_0000618201-mRNA-1">
    <property type="protein sequence ID" value="ECPE_0000618201-mRNA-1"/>
    <property type="gene ID" value="ECPE_0000618201"/>
</dbReference>
<dbReference type="PANTHER" id="PTHR24092:SF218">
    <property type="entry name" value="PHOSPHOLIPID-TRANSPORTING ATPASE"/>
    <property type="match status" value="1"/>
</dbReference>
<feature type="compositionally biased region" description="Low complexity" evidence="4">
    <location>
        <begin position="512"/>
        <end position="527"/>
    </location>
</feature>
<dbReference type="Proteomes" id="UP000272942">
    <property type="component" value="Unassembled WGS sequence"/>
</dbReference>
<gene>
    <name evidence="7" type="ORF">ECPE_LOCUS6169</name>
</gene>
<keyword evidence="5" id="KW-0472">Membrane</keyword>
<feature type="transmembrane region" description="Helical" evidence="5">
    <location>
        <begin position="163"/>
        <end position="181"/>
    </location>
</feature>
<feature type="region of interest" description="Disordered" evidence="4">
    <location>
        <begin position="299"/>
        <end position="325"/>
    </location>
</feature>
<evidence type="ECO:0000256" key="2">
    <source>
        <dbReference type="ARBA" id="ARBA00022723"/>
    </source>
</evidence>
<protein>
    <submittedName>
        <fullName evidence="9">PhoLip_ATPase_C domain-containing protein</fullName>
    </submittedName>
</protein>
<dbReference type="GO" id="GO:0045332">
    <property type="term" value="P:phospholipid translocation"/>
    <property type="evidence" value="ECO:0007669"/>
    <property type="project" value="TreeGrafter"/>
</dbReference>
<feature type="transmembrane region" description="Helical" evidence="5">
    <location>
        <begin position="48"/>
        <end position="68"/>
    </location>
</feature>
<evidence type="ECO:0000256" key="5">
    <source>
        <dbReference type="SAM" id="Phobius"/>
    </source>
</evidence>
<feature type="domain" description="P-type ATPase C-terminal" evidence="6">
    <location>
        <begin position="48"/>
        <end position="114"/>
    </location>
</feature>
<evidence type="ECO:0000256" key="4">
    <source>
        <dbReference type="SAM" id="MobiDB-lite"/>
    </source>
</evidence>
<feature type="region of interest" description="Disordered" evidence="4">
    <location>
        <begin position="1"/>
        <end position="25"/>
    </location>
</feature>